<evidence type="ECO:0000256" key="1">
    <source>
        <dbReference type="SAM" id="MobiDB-lite"/>
    </source>
</evidence>
<reference evidence="3 4" key="1">
    <citation type="journal article" date="2013" name="BMC Genomics">
        <title>Reconstruction of the lipid metabolism for the microalga Monoraphidium neglectum from its genome sequence reveals characteristics suitable for biofuel production.</title>
        <authorList>
            <person name="Bogen C."/>
            <person name="Al-Dilaimi A."/>
            <person name="Albersmeier A."/>
            <person name="Wichmann J."/>
            <person name="Grundmann M."/>
            <person name="Rupp O."/>
            <person name="Lauersen K.J."/>
            <person name="Blifernez-Klassen O."/>
            <person name="Kalinowski J."/>
            <person name="Goesmann A."/>
            <person name="Mussgnug J.H."/>
            <person name="Kruse O."/>
        </authorList>
    </citation>
    <scope>NUCLEOTIDE SEQUENCE [LARGE SCALE GENOMIC DNA]</scope>
    <source>
        <strain evidence="3 4">SAG 48.87</strain>
    </source>
</reference>
<dbReference type="GO" id="GO:0000811">
    <property type="term" value="C:GINS complex"/>
    <property type="evidence" value="ECO:0007669"/>
    <property type="project" value="InterPro"/>
</dbReference>
<dbReference type="GO" id="GO:1902983">
    <property type="term" value="P:DNA strand elongation involved in mitotic DNA replication"/>
    <property type="evidence" value="ECO:0007669"/>
    <property type="project" value="TreeGrafter"/>
</dbReference>
<dbReference type="KEGG" id="mng:MNEG_7099"/>
<evidence type="ECO:0000313" key="4">
    <source>
        <dbReference type="Proteomes" id="UP000054498"/>
    </source>
</evidence>
<name>A0A0D2MC87_9CHLO</name>
<dbReference type="Pfam" id="PF24997">
    <property type="entry name" value="PSF1_C"/>
    <property type="match status" value="1"/>
</dbReference>
<proteinExistence type="predicted"/>
<feature type="region of interest" description="Disordered" evidence="1">
    <location>
        <begin position="38"/>
        <end position="63"/>
    </location>
</feature>
<keyword evidence="4" id="KW-1185">Reference proteome</keyword>
<dbReference type="RefSeq" id="XP_013899879.1">
    <property type="nucleotide sequence ID" value="XM_014044425.1"/>
</dbReference>
<dbReference type="STRING" id="145388.A0A0D2MC87"/>
<organism evidence="3 4">
    <name type="scientific">Monoraphidium neglectum</name>
    <dbReference type="NCBI Taxonomy" id="145388"/>
    <lineage>
        <taxon>Eukaryota</taxon>
        <taxon>Viridiplantae</taxon>
        <taxon>Chlorophyta</taxon>
        <taxon>core chlorophytes</taxon>
        <taxon>Chlorophyceae</taxon>
        <taxon>CS clade</taxon>
        <taxon>Sphaeropleales</taxon>
        <taxon>Selenastraceae</taxon>
        <taxon>Monoraphidium</taxon>
    </lineage>
</organism>
<evidence type="ECO:0000313" key="3">
    <source>
        <dbReference type="EMBL" id="KIZ00860.1"/>
    </source>
</evidence>
<evidence type="ECO:0000259" key="2">
    <source>
        <dbReference type="Pfam" id="PF24997"/>
    </source>
</evidence>
<dbReference type="EMBL" id="KK101445">
    <property type="protein sequence ID" value="KIZ00860.1"/>
    <property type="molecule type" value="Genomic_DNA"/>
</dbReference>
<dbReference type="PANTHER" id="PTHR12914">
    <property type="entry name" value="PARTNER OF SLD5"/>
    <property type="match status" value="1"/>
</dbReference>
<dbReference type="GeneID" id="25739975"/>
<gene>
    <name evidence="3" type="ORF">MNEG_7099</name>
</gene>
<dbReference type="SUPFAM" id="SSF158573">
    <property type="entry name" value="GINS helical bundle-like"/>
    <property type="match status" value="1"/>
</dbReference>
<dbReference type="OrthoDB" id="10252587at2759"/>
<dbReference type="InterPro" id="IPR036224">
    <property type="entry name" value="GINS_bundle-like_dom_sf"/>
</dbReference>
<feature type="domain" description="DNA replication complex GINS protein PSF1 C-terminal" evidence="2">
    <location>
        <begin position="156"/>
        <end position="204"/>
    </location>
</feature>
<dbReference type="InterPro" id="IPR005339">
    <property type="entry name" value="GINS_Psf1"/>
</dbReference>
<dbReference type="InterPro" id="IPR056783">
    <property type="entry name" value="PSF1_C"/>
</dbReference>
<protein>
    <submittedName>
        <fullName evidence="3">GINS complex subunit 1</fullName>
    </submittedName>
</protein>
<dbReference type="Proteomes" id="UP000054498">
    <property type="component" value="Unassembled WGS sequence"/>
</dbReference>
<accession>A0A0D2MC87</accession>
<sequence length="210" mass="23290">MINADGDLPSYNEDLVTRTIGMTNDYSVALNRIMREAKAQQEEEQGDRDGQAGTSGRAAAGGGKDLDWSRYPEAAAAVVIYHELIMKIKRILLTYVKMRADVICSMRWEQRRNPKDIDVTTERDFADAYDRALNNYMGFGEAGVQMDLTTDLHPPKDACVKVRVLKSHGSMALSHSAKVSLIKGSVHNMQCSEAEPLIRKGVLQVLDANC</sequence>
<dbReference type="AlphaFoldDB" id="A0A0D2MC87"/>
<dbReference type="Gene3D" id="1.20.58.1030">
    <property type="match status" value="1"/>
</dbReference>
<dbReference type="PANTHER" id="PTHR12914:SF2">
    <property type="entry name" value="DNA REPLICATION COMPLEX GINS PROTEIN PSF1"/>
    <property type="match status" value="1"/>
</dbReference>